<keyword evidence="4" id="KW-0732">Signal</keyword>
<dbReference type="RefSeq" id="WP_174549723.1">
    <property type="nucleotide sequence ID" value="NZ_JRYR02000002.1"/>
</dbReference>
<dbReference type="InterPro" id="IPR035874">
    <property type="entry name" value="IDS"/>
</dbReference>
<keyword evidence="6" id="KW-0106">Calcium</keyword>
<dbReference type="Pfam" id="PF00884">
    <property type="entry name" value="Sulfatase"/>
    <property type="match status" value="1"/>
</dbReference>
<keyword evidence="5" id="KW-0378">Hydrolase</keyword>
<dbReference type="GO" id="GO:0004423">
    <property type="term" value="F:iduronate-2-sulfatase activity"/>
    <property type="evidence" value="ECO:0007669"/>
    <property type="project" value="InterPro"/>
</dbReference>
<dbReference type="EMBL" id="JRYR02000002">
    <property type="protein sequence ID" value="OHX64180.1"/>
    <property type="molecule type" value="Genomic_DNA"/>
</dbReference>
<comment type="caution">
    <text evidence="8">The sequence shown here is derived from an EMBL/GenBank/DDBJ whole genome shotgun (WGS) entry which is preliminary data.</text>
</comment>
<proteinExistence type="inferred from homology"/>
<keyword evidence="9" id="KW-1185">Reference proteome</keyword>
<dbReference type="STRING" id="915059.NH26_21485"/>
<name>A0A1S1YT33_FLAPC</name>
<organism evidence="8 9">
    <name type="scientific">Flammeovirga pacifica</name>
    <dbReference type="NCBI Taxonomy" id="915059"/>
    <lineage>
        <taxon>Bacteria</taxon>
        <taxon>Pseudomonadati</taxon>
        <taxon>Bacteroidota</taxon>
        <taxon>Cytophagia</taxon>
        <taxon>Cytophagales</taxon>
        <taxon>Flammeovirgaceae</taxon>
        <taxon>Flammeovirga</taxon>
    </lineage>
</organism>
<evidence type="ECO:0000313" key="8">
    <source>
        <dbReference type="EMBL" id="OHX64180.1"/>
    </source>
</evidence>
<dbReference type="GO" id="GO:0046872">
    <property type="term" value="F:metal ion binding"/>
    <property type="evidence" value="ECO:0007669"/>
    <property type="project" value="UniProtKB-KW"/>
</dbReference>
<keyword evidence="3" id="KW-0479">Metal-binding</keyword>
<evidence type="ECO:0000256" key="2">
    <source>
        <dbReference type="ARBA" id="ARBA00008779"/>
    </source>
</evidence>
<protein>
    <recommendedName>
        <fullName evidence="7">Sulfatase N-terminal domain-containing protein</fullName>
    </recommendedName>
</protein>
<dbReference type="SUPFAM" id="SSF53649">
    <property type="entry name" value="Alkaline phosphatase-like"/>
    <property type="match status" value="1"/>
</dbReference>
<dbReference type="Proteomes" id="UP000179797">
    <property type="component" value="Unassembled WGS sequence"/>
</dbReference>
<evidence type="ECO:0000256" key="6">
    <source>
        <dbReference type="ARBA" id="ARBA00022837"/>
    </source>
</evidence>
<evidence type="ECO:0000313" key="9">
    <source>
        <dbReference type="Proteomes" id="UP000179797"/>
    </source>
</evidence>
<dbReference type="Gene3D" id="3.40.720.10">
    <property type="entry name" value="Alkaline Phosphatase, subunit A"/>
    <property type="match status" value="1"/>
</dbReference>
<dbReference type="GO" id="GO:0005737">
    <property type="term" value="C:cytoplasm"/>
    <property type="evidence" value="ECO:0007669"/>
    <property type="project" value="TreeGrafter"/>
</dbReference>
<dbReference type="AlphaFoldDB" id="A0A1S1YT33"/>
<dbReference type="InterPro" id="IPR000917">
    <property type="entry name" value="Sulfatase_N"/>
</dbReference>
<gene>
    <name evidence="8" type="ORF">NH26_21485</name>
</gene>
<dbReference type="PANTHER" id="PTHR45953">
    <property type="entry name" value="IDURONATE 2-SULFATASE"/>
    <property type="match status" value="1"/>
</dbReference>
<sequence>MRTIFFLLLLPISIFCLGQQEKNKQPNVLLIVVDDLNDYVGFLGGHPQTATPAMDKLANESVIFTSAFSNNPICAPSRASFFSGLYPHTSKNFAFKKYQNNKTLSGSKTMMELFMENNYRVAGTGKLMHHFDKSHYHDFKEKSDFGPFPYDGKKTIGHPSVPEPFRSVGALDGSFAPLSDIPEVNGNKGWFDKVSNWPKFTVKPFRYNSDDDRDLMPDEVKLKEAIKFLKSFKENKEQPFFLGVGFNRPHTPLYVPEKYFKQFPLEDIQLPDNNSNTEKLKYGTQKEGNAGQRGFEHYAKLVASFGDDQDLALRKYIQAYLACIAFVDEQIGALLNELDNSEFAKNTIVVLVSDHAYVMGDKEYLYKNALWDKSTRIPMLIKDPRKGNSFRVANPVSLIDIYPTLIEMCDLKGTNIKNEFGKPLDGHSLYPFIQKKPKKFTGKPYALSAITGGMGDVVNRNHFSIRTQKYRYIRYANHTEELYDHTVDPYEKNNVAKEKKYRSIKNELEAMLDNELKPTN</sequence>
<evidence type="ECO:0000256" key="3">
    <source>
        <dbReference type="ARBA" id="ARBA00022723"/>
    </source>
</evidence>
<accession>A0A1S1YT33</accession>
<feature type="domain" description="Sulfatase N-terminal" evidence="7">
    <location>
        <begin position="26"/>
        <end position="408"/>
    </location>
</feature>
<dbReference type="CDD" id="cd16030">
    <property type="entry name" value="iduronate-2-sulfatase"/>
    <property type="match status" value="1"/>
</dbReference>
<evidence type="ECO:0000256" key="4">
    <source>
        <dbReference type="ARBA" id="ARBA00022729"/>
    </source>
</evidence>
<dbReference type="PANTHER" id="PTHR45953:SF1">
    <property type="entry name" value="IDURONATE 2-SULFATASE"/>
    <property type="match status" value="1"/>
</dbReference>
<comment type="similarity">
    <text evidence="2">Belongs to the sulfatase family.</text>
</comment>
<evidence type="ECO:0000259" key="7">
    <source>
        <dbReference type="Pfam" id="PF00884"/>
    </source>
</evidence>
<reference evidence="8 9" key="1">
    <citation type="journal article" date="2012" name="Int. J. Syst. Evol. Microbiol.">
        <title>Flammeovirga pacifica sp. nov., isolated from deep-sea sediment.</title>
        <authorList>
            <person name="Xu H."/>
            <person name="Fu Y."/>
            <person name="Yang N."/>
            <person name="Ding Z."/>
            <person name="Lai Q."/>
            <person name="Zeng R."/>
        </authorList>
    </citation>
    <scope>NUCLEOTIDE SEQUENCE [LARGE SCALE GENOMIC DNA]</scope>
    <source>
        <strain evidence="9">DSM 24597 / LMG 26175 / WPAGA1</strain>
    </source>
</reference>
<evidence type="ECO:0000256" key="1">
    <source>
        <dbReference type="ARBA" id="ARBA00001913"/>
    </source>
</evidence>
<comment type="cofactor">
    <cofactor evidence="1">
        <name>Ca(2+)</name>
        <dbReference type="ChEBI" id="CHEBI:29108"/>
    </cofactor>
</comment>
<dbReference type="InterPro" id="IPR017850">
    <property type="entry name" value="Alkaline_phosphatase_core_sf"/>
</dbReference>
<evidence type="ECO:0000256" key="5">
    <source>
        <dbReference type="ARBA" id="ARBA00022801"/>
    </source>
</evidence>